<reference evidence="8" key="2">
    <citation type="submission" date="2020-12" db="UniProtKB">
        <authorList>
            <consortium name="WormBaseParasite"/>
        </authorList>
    </citation>
    <scope>IDENTIFICATION</scope>
</reference>
<organism evidence="6">
    <name type="scientific">Strongyloides ratti</name>
    <name type="common">Parasitic roundworm</name>
    <dbReference type="NCBI Taxonomy" id="34506"/>
    <lineage>
        <taxon>Eukaryota</taxon>
        <taxon>Metazoa</taxon>
        <taxon>Ecdysozoa</taxon>
        <taxon>Nematoda</taxon>
        <taxon>Chromadorea</taxon>
        <taxon>Rhabditida</taxon>
        <taxon>Tylenchina</taxon>
        <taxon>Panagrolaimomorpha</taxon>
        <taxon>Strongyloidoidea</taxon>
        <taxon>Strongyloididae</taxon>
        <taxon>Strongyloides</taxon>
    </lineage>
</organism>
<dbReference type="SUPFAM" id="SSF103473">
    <property type="entry name" value="MFS general substrate transporter"/>
    <property type="match status" value="1"/>
</dbReference>
<dbReference type="OMA" id="CAYPFIM"/>
<keyword evidence="3 5" id="KW-1133">Transmembrane helix</keyword>
<dbReference type="RefSeq" id="XP_024502161.1">
    <property type="nucleotide sequence ID" value="XM_024648155.1"/>
</dbReference>
<feature type="transmembrane region" description="Helical" evidence="5">
    <location>
        <begin position="149"/>
        <end position="167"/>
    </location>
</feature>
<feature type="transmembrane region" description="Helical" evidence="5">
    <location>
        <begin position="361"/>
        <end position="378"/>
    </location>
</feature>
<dbReference type="InterPro" id="IPR036259">
    <property type="entry name" value="MFS_trans_sf"/>
</dbReference>
<feature type="transmembrane region" description="Helical" evidence="5">
    <location>
        <begin position="338"/>
        <end position="355"/>
    </location>
</feature>
<dbReference type="WormBase" id="SRAE_1000122500">
    <property type="protein sequence ID" value="SRP02875"/>
    <property type="gene ID" value="WBGene00257829"/>
</dbReference>
<dbReference type="CTD" id="36375324"/>
<dbReference type="PANTHER" id="PTHR10924:SF6">
    <property type="entry name" value="SOLUTE CARRIER FAMILY 49 MEMBER A3"/>
    <property type="match status" value="1"/>
</dbReference>
<dbReference type="Proteomes" id="UP000035682">
    <property type="component" value="Unplaced"/>
</dbReference>
<dbReference type="PANTHER" id="PTHR10924">
    <property type="entry name" value="MAJOR FACILITATOR SUPERFAMILY PROTEIN-RELATED"/>
    <property type="match status" value="1"/>
</dbReference>
<keyword evidence="2 5" id="KW-0812">Transmembrane</keyword>
<keyword evidence="4 5" id="KW-0472">Membrane</keyword>
<feature type="transmembrane region" description="Helical" evidence="5">
    <location>
        <begin position="55"/>
        <end position="78"/>
    </location>
</feature>
<evidence type="ECO:0000256" key="5">
    <source>
        <dbReference type="SAM" id="Phobius"/>
    </source>
</evidence>
<dbReference type="Gene3D" id="1.20.1250.20">
    <property type="entry name" value="MFS general substrate transporter like domains"/>
    <property type="match status" value="1"/>
</dbReference>
<dbReference type="EMBL" id="LN609528">
    <property type="protein sequence ID" value="CEF62959.1"/>
    <property type="molecule type" value="Genomic_DNA"/>
</dbReference>
<dbReference type="Pfam" id="PF07690">
    <property type="entry name" value="MFS_1"/>
    <property type="match status" value="1"/>
</dbReference>
<dbReference type="AlphaFoldDB" id="A0A090L615"/>
<dbReference type="GO" id="GO:0022857">
    <property type="term" value="F:transmembrane transporter activity"/>
    <property type="evidence" value="ECO:0007669"/>
    <property type="project" value="InterPro"/>
</dbReference>
<feature type="transmembrane region" description="Helical" evidence="5">
    <location>
        <begin position="90"/>
        <end position="111"/>
    </location>
</feature>
<evidence type="ECO:0000256" key="1">
    <source>
        <dbReference type="ARBA" id="ARBA00004141"/>
    </source>
</evidence>
<comment type="subcellular location">
    <subcellularLocation>
        <location evidence="1">Membrane</location>
        <topology evidence="1">Multi-pass membrane protein</topology>
    </subcellularLocation>
</comment>
<dbReference type="STRING" id="34506.A0A090L615"/>
<feature type="transmembrane region" description="Helical" evidence="5">
    <location>
        <begin position="216"/>
        <end position="236"/>
    </location>
</feature>
<protein>
    <submittedName>
        <fullName evidence="6">Major facilitator superfamily and Major facilitator superfamily domain, general substrate transporter-containing protein</fullName>
    </submittedName>
</protein>
<accession>A0A090L615</accession>
<evidence type="ECO:0000313" key="7">
    <source>
        <dbReference type="Proteomes" id="UP000035682"/>
    </source>
</evidence>
<name>A0A090L615_STRRB</name>
<keyword evidence="7" id="KW-1185">Reference proteome</keyword>
<evidence type="ECO:0000256" key="3">
    <source>
        <dbReference type="ARBA" id="ARBA00022989"/>
    </source>
</evidence>
<feature type="transmembrane region" description="Helical" evidence="5">
    <location>
        <begin position="399"/>
        <end position="416"/>
    </location>
</feature>
<reference evidence="6 7" key="1">
    <citation type="submission" date="2014-09" db="EMBL/GenBank/DDBJ databases">
        <authorList>
            <person name="Martin A.A."/>
        </authorList>
    </citation>
    <scope>NUCLEOTIDE SEQUENCE</scope>
    <source>
        <strain evidence="7">ED321</strain>
        <strain evidence="6">ED321 Heterogonic</strain>
    </source>
</reference>
<gene>
    <name evidence="6 8 9" type="ORF">SRAE_1000122500</name>
</gene>
<feature type="transmembrane region" description="Helical" evidence="5">
    <location>
        <begin position="267"/>
        <end position="290"/>
    </location>
</feature>
<dbReference type="GO" id="GO:0016020">
    <property type="term" value="C:membrane"/>
    <property type="evidence" value="ECO:0007669"/>
    <property type="project" value="UniProtKB-SubCell"/>
</dbReference>
<feature type="transmembrane region" description="Helical" evidence="5">
    <location>
        <begin position="188"/>
        <end position="210"/>
    </location>
</feature>
<dbReference type="GeneID" id="36375324"/>
<sequence>MDTKNSITKSENTLEKPNVSVPLLTSDEAKQALGKMSEEDPVSSRVELRTYKIRWIVLLSVALANLTNTYSWICFASINTVTNQYYGNNYADAVLSGLFIATTIPFGLIAIPLSDKVGLKNSIWIANACNGIGNLIRMASCYMGEYKAYGAYFGTSLAAIAYPWIMFTPPKVSSVWFPSNQRALATTIGIMANPLGVMLANIISPAVVSVPEDVKTTIFIGGVPAVLGMLITFIFVHKNAPLLPPSVTSIKKEMPYLKGMKEAFTNVQYLVIIFILGGGIGMFNTLYIKINDLLCSSGYRPAFSGACAALMVTGGVFGSVASGIFVDRTKKFALTMKVAMLGAIIFGLSFVFTAYFPGMTYVLIITAILFGFCGLSAYPNGLELAAECTYPVSEGISSGYIVIMGQIFTLIIGKGIDIFSKRATGLRADEYQVCYEKSVVNDKYFAKDFFYSNFYIAGLGILFVLVTFIFLKPVLKRTLADKRMGEEIDMPTKNT</sequence>
<dbReference type="InterPro" id="IPR049680">
    <property type="entry name" value="FLVCR1-2_SLC49-like"/>
</dbReference>
<dbReference type="OrthoDB" id="422206at2759"/>
<evidence type="ECO:0000256" key="4">
    <source>
        <dbReference type="ARBA" id="ARBA00023136"/>
    </source>
</evidence>
<feature type="transmembrane region" description="Helical" evidence="5">
    <location>
        <begin position="454"/>
        <end position="475"/>
    </location>
</feature>
<evidence type="ECO:0000313" key="8">
    <source>
        <dbReference type="WBParaSite" id="SRAE_1000122500.1"/>
    </source>
</evidence>
<feature type="transmembrane region" description="Helical" evidence="5">
    <location>
        <begin position="302"/>
        <end position="326"/>
    </location>
</feature>
<proteinExistence type="predicted"/>
<dbReference type="InterPro" id="IPR011701">
    <property type="entry name" value="MFS"/>
</dbReference>
<evidence type="ECO:0000313" key="6">
    <source>
        <dbReference type="EMBL" id="CEF62959.1"/>
    </source>
</evidence>
<evidence type="ECO:0000256" key="2">
    <source>
        <dbReference type="ARBA" id="ARBA00022692"/>
    </source>
</evidence>
<evidence type="ECO:0000313" key="9">
    <source>
        <dbReference type="WormBase" id="SRAE_1000122500"/>
    </source>
</evidence>
<dbReference type="WBParaSite" id="SRAE_1000122500.1">
    <property type="protein sequence ID" value="SRAE_1000122500.1"/>
    <property type="gene ID" value="WBGene00257829"/>
</dbReference>